<keyword evidence="11 16" id="KW-0067">ATP-binding</keyword>
<feature type="binding site" evidence="16">
    <location>
        <position position="340"/>
    </location>
    <ligand>
        <name>ATP</name>
        <dbReference type="ChEBI" id="CHEBI:30616"/>
    </ligand>
</feature>
<dbReference type="Gene3D" id="2.20.28.20">
    <property type="entry name" value="Methionyl-tRNA synthetase, Zn-domain"/>
    <property type="match status" value="1"/>
</dbReference>
<dbReference type="InterPro" id="IPR023458">
    <property type="entry name" value="Met-tRNA_ligase_1"/>
</dbReference>
<evidence type="ECO:0000256" key="2">
    <source>
        <dbReference type="ARBA" id="ARBA00004496"/>
    </source>
</evidence>
<evidence type="ECO:0000256" key="12">
    <source>
        <dbReference type="ARBA" id="ARBA00022884"/>
    </source>
</evidence>
<dbReference type="GO" id="GO:0004825">
    <property type="term" value="F:methionine-tRNA ligase activity"/>
    <property type="evidence" value="ECO:0007669"/>
    <property type="project" value="UniProtKB-UniRule"/>
</dbReference>
<evidence type="ECO:0000256" key="4">
    <source>
        <dbReference type="ARBA" id="ARBA00011738"/>
    </source>
</evidence>
<dbReference type="HAMAP" id="MF_00098">
    <property type="entry name" value="Met_tRNA_synth_type1"/>
    <property type="match status" value="1"/>
</dbReference>
<evidence type="ECO:0000256" key="10">
    <source>
        <dbReference type="ARBA" id="ARBA00022833"/>
    </source>
</evidence>
<organism evidence="18 19">
    <name type="scientific">Brevinema andersonii</name>
    <dbReference type="NCBI Taxonomy" id="34097"/>
    <lineage>
        <taxon>Bacteria</taxon>
        <taxon>Pseudomonadati</taxon>
        <taxon>Spirochaetota</taxon>
        <taxon>Spirochaetia</taxon>
        <taxon>Brevinematales</taxon>
        <taxon>Brevinemataceae</taxon>
        <taxon>Brevinema</taxon>
    </lineage>
</organism>
<dbReference type="NCBIfam" id="NF001100">
    <property type="entry name" value="PRK00133.1"/>
    <property type="match status" value="1"/>
</dbReference>
<keyword evidence="10 16" id="KW-0862">Zinc</keyword>
<comment type="subcellular location">
    <subcellularLocation>
        <location evidence="2 16">Cytoplasm</location>
    </subcellularLocation>
</comment>
<dbReference type="EMBL" id="FOKY01000005">
    <property type="protein sequence ID" value="SFB80176.1"/>
    <property type="molecule type" value="Genomic_DNA"/>
</dbReference>
<evidence type="ECO:0000313" key="19">
    <source>
        <dbReference type="Proteomes" id="UP000240042"/>
    </source>
</evidence>
<feature type="binding site" evidence="16">
    <location>
        <position position="156"/>
    </location>
    <ligand>
        <name>Zn(2+)</name>
        <dbReference type="ChEBI" id="CHEBI:29105"/>
    </ligand>
</feature>
<evidence type="ECO:0000256" key="6">
    <source>
        <dbReference type="ARBA" id="ARBA00022555"/>
    </source>
</evidence>
<sequence>MARYLVTSALPYANGPLHLGHLAGAYIPADIFVRSRKLNGDDVIYICGTDEHGVPITIRADIEGVTPQEVVDRYHHEIAQAFKAFRIDFDNFSGTARPLHTALSQEFFLNLLNNNHILIKEEEQFYDYQAERFLPDRYVEGECPKCHYDKARGDQCDKCGVLLTPFELINPRSTLSGSRPVVKKARHWYLKLQDFEDKIVSWLQSKNDWKDNVTHFILGWIRTEGLHERAITRSLSWGVPVPLDDPEAQDKVLYVWFEAPIGYISSTIEWAEKLGQPDLWKNYWHNPETRMIHFIGKDNIPFHAVIWSALLMGQHDDRWILPYDIPANEYLNLEGEKISTSQNWAVWAQEAVNDFPADTLRYALAANAPESKDTDFSWKFFQSRNNDELANIYGNLVNRTLTFVDREGGLVPEASYNQRDKDHFLILEGLLTKLFDAFGHYRVREACKLMMDIAREGNRYFDEMKPWELRVSNPERLKTVLNVCLNTLRILAFASWSIIPDSAEKLWNMLGQATDLAKERLDRIATNFLESGQKLNPSEILFRKIDDKEIDAQIRKLNIQAGRTIKQIPKIEAKPEITIDDFMKLDLRVAEIIHAEVPEKSKKLLRLKVRVGIEERQIMAGIKEFYAVEELIGKKIIIVFNLKPAKLAGEESQGMLLAASNDDKSILYLVDPGDVPSGSRVS</sequence>
<dbReference type="RefSeq" id="WP_092318992.1">
    <property type="nucleotide sequence ID" value="NZ_FOKY01000005.1"/>
</dbReference>
<feature type="binding site" evidence="16">
    <location>
        <position position="146"/>
    </location>
    <ligand>
        <name>Zn(2+)</name>
        <dbReference type="ChEBI" id="CHEBI:29105"/>
    </ligand>
</feature>
<evidence type="ECO:0000256" key="1">
    <source>
        <dbReference type="ARBA" id="ARBA00003314"/>
    </source>
</evidence>
<keyword evidence="19" id="KW-1185">Reference proteome</keyword>
<comment type="function">
    <text evidence="1 16">Is required not only for elongation of protein synthesis but also for the initiation of all mRNA translation through initiator tRNA(fMet) aminoacylation.</text>
</comment>
<dbReference type="OrthoDB" id="9810191at2"/>
<keyword evidence="9 16" id="KW-0547">Nucleotide-binding</keyword>
<dbReference type="InterPro" id="IPR029038">
    <property type="entry name" value="MetRS_Zn"/>
</dbReference>
<dbReference type="NCBIfam" id="TIGR00399">
    <property type="entry name" value="metG_C_term"/>
    <property type="match status" value="1"/>
</dbReference>
<evidence type="ECO:0000256" key="3">
    <source>
        <dbReference type="ARBA" id="ARBA00008258"/>
    </source>
</evidence>
<dbReference type="SUPFAM" id="SSF47323">
    <property type="entry name" value="Anticodon-binding domain of a subclass of class I aminoacyl-tRNA synthetases"/>
    <property type="match status" value="1"/>
</dbReference>
<dbReference type="InterPro" id="IPR033911">
    <property type="entry name" value="MetRS_core"/>
</dbReference>
<dbReference type="CDD" id="cd02800">
    <property type="entry name" value="tRNA_bind_EcMetRS_like"/>
    <property type="match status" value="1"/>
</dbReference>
<dbReference type="PROSITE" id="PS50886">
    <property type="entry name" value="TRBD"/>
    <property type="match status" value="1"/>
</dbReference>
<dbReference type="InterPro" id="IPR004495">
    <property type="entry name" value="Met-tRNA-synth_bsu_C"/>
</dbReference>
<dbReference type="GO" id="GO:0005524">
    <property type="term" value="F:ATP binding"/>
    <property type="evidence" value="ECO:0007669"/>
    <property type="project" value="UniProtKB-UniRule"/>
</dbReference>
<dbReference type="PROSITE" id="PS00178">
    <property type="entry name" value="AA_TRNA_LIGASE_I"/>
    <property type="match status" value="1"/>
</dbReference>
<accession>A0A1I1E0J1</accession>
<keyword evidence="14 16" id="KW-0030">Aminoacyl-tRNA synthetase</keyword>
<feature type="binding site" evidence="16">
    <location>
        <position position="143"/>
    </location>
    <ligand>
        <name>Zn(2+)</name>
        <dbReference type="ChEBI" id="CHEBI:29105"/>
    </ligand>
</feature>
<dbReference type="GO" id="GO:0005829">
    <property type="term" value="C:cytosol"/>
    <property type="evidence" value="ECO:0007669"/>
    <property type="project" value="TreeGrafter"/>
</dbReference>
<evidence type="ECO:0000256" key="8">
    <source>
        <dbReference type="ARBA" id="ARBA00022723"/>
    </source>
</evidence>
<dbReference type="CDD" id="cd00814">
    <property type="entry name" value="MetRS_core"/>
    <property type="match status" value="1"/>
</dbReference>
<comment type="subunit">
    <text evidence="4 16">Homodimer.</text>
</comment>
<dbReference type="InterPro" id="IPR041872">
    <property type="entry name" value="Anticodon_Met"/>
</dbReference>
<evidence type="ECO:0000256" key="16">
    <source>
        <dbReference type="HAMAP-Rule" id="MF_00098"/>
    </source>
</evidence>
<dbReference type="CDD" id="cd07957">
    <property type="entry name" value="Anticodon_Ia_Met"/>
    <property type="match status" value="1"/>
</dbReference>
<dbReference type="GO" id="GO:0046872">
    <property type="term" value="F:metal ion binding"/>
    <property type="evidence" value="ECO:0007669"/>
    <property type="project" value="UniProtKB-KW"/>
</dbReference>
<comment type="cofactor">
    <cofactor evidence="16">
        <name>Zn(2+)</name>
        <dbReference type="ChEBI" id="CHEBI:29105"/>
    </cofactor>
    <text evidence="16">Binds 1 zinc ion per subunit.</text>
</comment>
<dbReference type="GO" id="GO:0000049">
    <property type="term" value="F:tRNA binding"/>
    <property type="evidence" value="ECO:0007669"/>
    <property type="project" value="UniProtKB-UniRule"/>
</dbReference>
<keyword evidence="6 16" id="KW-0820">tRNA-binding</keyword>
<dbReference type="InterPro" id="IPR012340">
    <property type="entry name" value="NA-bd_OB-fold"/>
</dbReference>
<keyword evidence="7 16" id="KW-0436">Ligase</keyword>
<dbReference type="Gene3D" id="2.40.50.140">
    <property type="entry name" value="Nucleic acid-binding proteins"/>
    <property type="match status" value="1"/>
</dbReference>
<dbReference type="Gene3D" id="1.10.730.10">
    <property type="entry name" value="Isoleucyl-tRNA Synthetase, Domain 1"/>
    <property type="match status" value="1"/>
</dbReference>
<dbReference type="NCBIfam" id="TIGR00398">
    <property type="entry name" value="metG"/>
    <property type="match status" value="1"/>
</dbReference>
<reference evidence="19" key="1">
    <citation type="submission" date="2016-10" db="EMBL/GenBank/DDBJ databases">
        <authorList>
            <person name="Varghese N."/>
            <person name="Submissions S."/>
        </authorList>
    </citation>
    <scope>NUCLEOTIDE SEQUENCE [LARGE SCALE GENOMIC DNA]</scope>
    <source>
        <strain evidence="19">ATCC 43811</strain>
    </source>
</reference>
<dbReference type="SUPFAM" id="SSF57770">
    <property type="entry name" value="Methionyl-tRNA synthetase (MetRS), Zn-domain"/>
    <property type="match status" value="1"/>
</dbReference>
<evidence type="ECO:0000256" key="14">
    <source>
        <dbReference type="ARBA" id="ARBA00023146"/>
    </source>
</evidence>
<keyword evidence="13 16" id="KW-0648">Protein biosynthesis</keyword>
<evidence type="ECO:0000259" key="17">
    <source>
        <dbReference type="PROSITE" id="PS50886"/>
    </source>
</evidence>
<dbReference type="InterPro" id="IPR009080">
    <property type="entry name" value="tRNAsynth_Ia_anticodon-bd"/>
</dbReference>
<dbReference type="InterPro" id="IPR001412">
    <property type="entry name" value="aa-tRNA-synth_I_CS"/>
</dbReference>
<keyword evidence="5 16" id="KW-0963">Cytoplasm</keyword>
<evidence type="ECO:0000256" key="7">
    <source>
        <dbReference type="ARBA" id="ARBA00022598"/>
    </source>
</evidence>
<keyword evidence="8 16" id="KW-0479">Metal-binding</keyword>
<dbReference type="InterPro" id="IPR015413">
    <property type="entry name" value="Methionyl/Leucyl_tRNA_Synth"/>
</dbReference>
<dbReference type="Pfam" id="PF19303">
    <property type="entry name" value="Anticodon_3"/>
    <property type="match status" value="1"/>
</dbReference>
<evidence type="ECO:0000256" key="11">
    <source>
        <dbReference type="ARBA" id="ARBA00022840"/>
    </source>
</evidence>
<dbReference type="InterPro" id="IPR014758">
    <property type="entry name" value="Met-tRNA_synth"/>
</dbReference>
<evidence type="ECO:0000256" key="9">
    <source>
        <dbReference type="ARBA" id="ARBA00022741"/>
    </source>
</evidence>
<protein>
    <recommendedName>
        <fullName evidence="16">Methionine--tRNA ligase</fullName>
        <ecNumber evidence="16">6.1.1.10</ecNumber>
    </recommendedName>
    <alternativeName>
        <fullName evidence="16">Methionyl-tRNA synthetase</fullName>
        <shortName evidence="16">MetRS</shortName>
    </alternativeName>
</protein>
<feature type="short sequence motif" description="'KMSKS' region" evidence="16">
    <location>
        <begin position="337"/>
        <end position="341"/>
    </location>
</feature>
<dbReference type="STRING" id="34097.SAMN02745150_00862"/>
<dbReference type="PANTHER" id="PTHR45765:SF1">
    <property type="entry name" value="METHIONINE--TRNA LIGASE, CYTOPLASMIC"/>
    <property type="match status" value="1"/>
</dbReference>
<dbReference type="PRINTS" id="PR01041">
    <property type="entry name" value="TRNASYNTHMET"/>
</dbReference>
<evidence type="ECO:0000313" key="18">
    <source>
        <dbReference type="EMBL" id="SFB80176.1"/>
    </source>
</evidence>
<dbReference type="Proteomes" id="UP000240042">
    <property type="component" value="Unassembled WGS sequence"/>
</dbReference>
<feature type="binding site" evidence="16">
    <location>
        <position position="159"/>
    </location>
    <ligand>
        <name>Zn(2+)</name>
        <dbReference type="ChEBI" id="CHEBI:29105"/>
    </ligand>
</feature>
<keyword evidence="12 16" id="KW-0694">RNA-binding</keyword>
<comment type="similarity">
    <text evidence="3 16">Belongs to the class-I aminoacyl-tRNA synthetase family. MetG type 1 subfamily.</text>
</comment>
<feature type="domain" description="TRNA-binding" evidence="17">
    <location>
        <begin position="581"/>
        <end position="682"/>
    </location>
</feature>
<name>A0A1I1E0J1_BREAD</name>
<evidence type="ECO:0000256" key="13">
    <source>
        <dbReference type="ARBA" id="ARBA00022917"/>
    </source>
</evidence>
<dbReference type="SUPFAM" id="SSF52374">
    <property type="entry name" value="Nucleotidylyl transferase"/>
    <property type="match status" value="1"/>
</dbReference>
<feature type="short sequence motif" description="'HIGH' region" evidence="16">
    <location>
        <begin position="11"/>
        <end position="21"/>
    </location>
</feature>
<gene>
    <name evidence="16" type="primary">metG</name>
    <name evidence="18" type="ORF">SAMN02745150_00862</name>
</gene>
<dbReference type="AlphaFoldDB" id="A0A1I1E0J1"/>
<comment type="catalytic activity">
    <reaction evidence="15 16">
        <text>tRNA(Met) + L-methionine + ATP = L-methionyl-tRNA(Met) + AMP + diphosphate</text>
        <dbReference type="Rhea" id="RHEA:13481"/>
        <dbReference type="Rhea" id="RHEA-COMP:9667"/>
        <dbReference type="Rhea" id="RHEA-COMP:9698"/>
        <dbReference type="ChEBI" id="CHEBI:30616"/>
        <dbReference type="ChEBI" id="CHEBI:33019"/>
        <dbReference type="ChEBI" id="CHEBI:57844"/>
        <dbReference type="ChEBI" id="CHEBI:78442"/>
        <dbReference type="ChEBI" id="CHEBI:78530"/>
        <dbReference type="ChEBI" id="CHEBI:456215"/>
        <dbReference type="EC" id="6.1.1.10"/>
    </reaction>
</comment>
<dbReference type="GO" id="GO:0006431">
    <property type="term" value="P:methionyl-tRNA aminoacylation"/>
    <property type="evidence" value="ECO:0007669"/>
    <property type="project" value="UniProtKB-UniRule"/>
</dbReference>
<evidence type="ECO:0000256" key="15">
    <source>
        <dbReference type="ARBA" id="ARBA00047364"/>
    </source>
</evidence>
<dbReference type="PANTHER" id="PTHR45765">
    <property type="entry name" value="METHIONINE--TRNA LIGASE"/>
    <property type="match status" value="1"/>
</dbReference>
<dbReference type="SUPFAM" id="SSF50249">
    <property type="entry name" value="Nucleic acid-binding proteins"/>
    <property type="match status" value="1"/>
</dbReference>
<proteinExistence type="inferred from homology"/>
<dbReference type="FunFam" id="2.40.50.140:FF:000042">
    <property type="entry name" value="Methionine--tRNA ligase"/>
    <property type="match status" value="1"/>
</dbReference>
<dbReference type="InterPro" id="IPR014729">
    <property type="entry name" value="Rossmann-like_a/b/a_fold"/>
</dbReference>
<dbReference type="Pfam" id="PF09334">
    <property type="entry name" value="tRNA-synt_1g"/>
    <property type="match status" value="1"/>
</dbReference>
<dbReference type="FunFam" id="2.20.28.20:FF:000001">
    <property type="entry name" value="Methionine--tRNA ligase"/>
    <property type="match status" value="1"/>
</dbReference>
<evidence type="ECO:0000256" key="5">
    <source>
        <dbReference type="ARBA" id="ARBA00022490"/>
    </source>
</evidence>
<dbReference type="Pfam" id="PF01588">
    <property type="entry name" value="tRNA_bind"/>
    <property type="match status" value="1"/>
</dbReference>
<dbReference type="EC" id="6.1.1.10" evidence="16"/>
<dbReference type="Gene3D" id="3.40.50.620">
    <property type="entry name" value="HUPs"/>
    <property type="match status" value="1"/>
</dbReference>
<dbReference type="InterPro" id="IPR002547">
    <property type="entry name" value="tRNA-bd_dom"/>
</dbReference>